<organism evidence="1 2">
    <name type="scientific">Streptomyces mobaraensis</name>
    <name type="common">Streptoverticillium mobaraense</name>
    <dbReference type="NCBI Taxonomy" id="35621"/>
    <lineage>
        <taxon>Bacteria</taxon>
        <taxon>Bacillati</taxon>
        <taxon>Actinomycetota</taxon>
        <taxon>Actinomycetes</taxon>
        <taxon>Kitasatosporales</taxon>
        <taxon>Streptomycetaceae</taxon>
        <taxon>Streptomyces</taxon>
    </lineage>
</organism>
<name>A0A5N5W3X8_STRMB</name>
<gene>
    <name evidence="1" type="ORF">FRZ00_21265</name>
</gene>
<proteinExistence type="predicted"/>
<dbReference type="AlphaFoldDB" id="A0A5N5W3X8"/>
<keyword evidence="2" id="KW-1185">Reference proteome</keyword>
<evidence type="ECO:0000313" key="1">
    <source>
        <dbReference type="EMBL" id="KAB7839474.1"/>
    </source>
</evidence>
<accession>A0A5N5W3X8</accession>
<dbReference type="Proteomes" id="UP000327000">
    <property type="component" value="Unassembled WGS sequence"/>
</dbReference>
<dbReference type="EMBL" id="VOKX01000070">
    <property type="protein sequence ID" value="KAB7839474.1"/>
    <property type="molecule type" value="Genomic_DNA"/>
</dbReference>
<sequence>MPITTDRLPRDPGALAYVMLTADADDPSDHTSLHLFDCLTEQHGCEAGDIWRAACRYYNSVFRDTGEEHA</sequence>
<protein>
    <submittedName>
        <fullName evidence="1">Uncharacterized protein</fullName>
    </submittedName>
</protein>
<comment type="caution">
    <text evidence="1">The sequence shown here is derived from an EMBL/GenBank/DDBJ whole genome shotgun (WGS) entry which is preliminary data.</text>
</comment>
<reference evidence="1 2" key="1">
    <citation type="journal article" date="2019" name="Microb. Cell Fact.">
        <title>Exploring novel herbicidin analogues by transcriptional regulator overexpression and MS/MS molecular networking.</title>
        <authorList>
            <person name="Shi Y."/>
            <person name="Gu R."/>
            <person name="Li Y."/>
            <person name="Wang X."/>
            <person name="Ren W."/>
            <person name="Li X."/>
            <person name="Wang L."/>
            <person name="Xie Y."/>
            <person name="Hong B."/>
        </authorList>
    </citation>
    <scope>NUCLEOTIDE SEQUENCE [LARGE SCALE GENOMIC DNA]</scope>
    <source>
        <strain evidence="1 2">US-43</strain>
    </source>
</reference>
<evidence type="ECO:0000313" key="2">
    <source>
        <dbReference type="Proteomes" id="UP000327000"/>
    </source>
</evidence>
<dbReference type="RefSeq" id="WP_152264587.1">
    <property type="nucleotide sequence ID" value="NZ_VOKX01000070.1"/>
</dbReference>